<dbReference type="Proteomes" id="UP001233999">
    <property type="component" value="Unassembled WGS sequence"/>
</dbReference>
<reference evidence="1" key="1">
    <citation type="journal article" date="2023" name="IScience">
        <title>Live-bearing cockroach genome reveals convergent evolutionary mechanisms linked to viviparity in insects and beyond.</title>
        <authorList>
            <person name="Fouks B."/>
            <person name="Harrison M.C."/>
            <person name="Mikhailova A.A."/>
            <person name="Marchal E."/>
            <person name="English S."/>
            <person name="Carruthers M."/>
            <person name="Jennings E.C."/>
            <person name="Chiamaka E.L."/>
            <person name="Frigard R.A."/>
            <person name="Pippel M."/>
            <person name="Attardo G.M."/>
            <person name="Benoit J.B."/>
            <person name="Bornberg-Bauer E."/>
            <person name="Tobe S.S."/>
        </authorList>
    </citation>
    <scope>NUCLEOTIDE SEQUENCE</scope>
    <source>
        <strain evidence="1">Stay&amp;Tobe</strain>
    </source>
</reference>
<comment type="caution">
    <text evidence="1">The sequence shown here is derived from an EMBL/GenBank/DDBJ whole genome shotgun (WGS) entry which is preliminary data.</text>
</comment>
<sequence length="55" mass="6080">ILLFVFSGSALNPPPRNTISTFLEREKFEVPITAALVLLLEVTRPNPRPADSCVE</sequence>
<reference evidence="1" key="2">
    <citation type="submission" date="2023-05" db="EMBL/GenBank/DDBJ databases">
        <authorList>
            <person name="Fouks B."/>
        </authorList>
    </citation>
    <scope>NUCLEOTIDE SEQUENCE</scope>
    <source>
        <strain evidence="1">Stay&amp;Tobe</strain>
        <tissue evidence="1">Testes</tissue>
    </source>
</reference>
<protein>
    <submittedName>
        <fullName evidence="1">Uncharacterized protein</fullName>
    </submittedName>
</protein>
<keyword evidence="2" id="KW-1185">Reference proteome</keyword>
<organism evidence="1 2">
    <name type="scientific">Diploptera punctata</name>
    <name type="common">Pacific beetle cockroach</name>
    <dbReference type="NCBI Taxonomy" id="6984"/>
    <lineage>
        <taxon>Eukaryota</taxon>
        <taxon>Metazoa</taxon>
        <taxon>Ecdysozoa</taxon>
        <taxon>Arthropoda</taxon>
        <taxon>Hexapoda</taxon>
        <taxon>Insecta</taxon>
        <taxon>Pterygota</taxon>
        <taxon>Neoptera</taxon>
        <taxon>Polyneoptera</taxon>
        <taxon>Dictyoptera</taxon>
        <taxon>Blattodea</taxon>
        <taxon>Blaberoidea</taxon>
        <taxon>Blaberidae</taxon>
        <taxon>Diplopterinae</taxon>
        <taxon>Diploptera</taxon>
    </lineage>
</organism>
<evidence type="ECO:0000313" key="2">
    <source>
        <dbReference type="Proteomes" id="UP001233999"/>
    </source>
</evidence>
<name>A0AAD8AFT1_DIPPU</name>
<accession>A0AAD8AFT1</accession>
<feature type="non-terminal residue" evidence="1">
    <location>
        <position position="1"/>
    </location>
</feature>
<evidence type="ECO:0000313" key="1">
    <source>
        <dbReference type="EMBL" id="KAJ9598295.1"/>
    </source>
</evidence>
<proteinExistence type="predicted"/>
<gene>
    <name evidence="1" type="ORF">L9F63_011035</name>
</gene>
<feature type="non-terminal residue" evidence="1">
    <location>
        <position position="55"/>
    </location>
</feature>
<dbReference type="AlphaFoldDB" id="A0AAD8AFT1"/>
<dbReference type="EMBL" id="JASPKZ010001230">
    <property type="protein sequence ID" value="KAJ9598295.1"/>
    <property type="molecule type" value="Genomic_DNA"/>
</dbReference>